<evidence type="ECO:0000313" key="2">
    <source>
        <dbReference type="Proteomes" id="UP000483261"/>
    </source>
</evidence>
<dbReference type="SUPFAM" id="SSF75011">
    <property type="entry name" value="3-carboxy-cis,cis-mucoante lactonizing enzyme"/>
    <property type="match status" value="1"/>
</dbReference>
<evidence type="ECO:0000313" key="1">
    <source>
        <dbReference type="EMBL" id="NGN93700.1"/>
    </source>
</evidence>
<proteinExistence type="predicted"/>
<gene>
    <name evidence="1" type="ORF">G5C66_13225</name>
</gene>
<dbReference type="EMBL" id="JAALAA010000010">
    <property type="protein sequence ID" value="NGN93700.1"/>
    <property type="molecule type" value="Genomic_DNA"/>
</dbReference>
<name>A0A6M1R142_9ACTN</name>
<comment type="caution">
    <text evidence="1">The sequence shown here is derived from an EMBL/GenBank/DDBJ whole genome shotgun (WGS) entry which is preliminary data.</text>
</comment>
<dbReference type="AlphaFoldDB" id="A0A6M1R142"/>
<sequence length="400" mass="42099">MNPTLVLADHRAGRWRTFDPGALPGPWSSATLAEHAGVLTLPAGALGGARAVFADDGLGTLVVIDGAGQARRVPVAIPAEHLACDPTGRYVVVTTGLGASWEPWSDLVTVVDLADASGATAVRVRVRTGEPGVVIVPDTGTGEPMVVLRHREPGEAEVIPLHALLRAGPHCPVVRGERLKLAGDLGHGDAGDHRSGVVHLSTEAGIERLRVTDGRPERLETWPWPVPGRAYFLRLDPKAGIVGAVRGADSDAARWHTWTNHVVRWSLDGSAEVTRTGEGLVFRPDALDGTVVWTVIHPDGDRLAMLADGRLSEVELPAMSAAPQPGVAPWDPVGDRSAQRRALALVSGDLAAVTRGGDGELHLVRSTGIESTLDLGSPFDEGGHLAVLREPETRVDGVGR</sequence>
<accession>A0A6M1R142</accession>
<keyword evidence="2" id="KW-1185">Reference proteome</keyword>
<dbReference type="RefSeq" id="WP_165111437.1">
    <property type="nucleotide sequence ID" value="NZ_JAALAA010000010.1"/>
</dbReference>
<reference evidence="1 2" key="1">
    <citation type="submission" date="2020-02" db="EMBL/GenBank/DDBJ databases">
        <title>Whole-genome analyses of novel actinobacteria.</title>
        <authorList>
            <person name="Sahin N."/>
        </authorList>
    </citation>
    <scope>NUCLEOTIDE SEQUENCE [LARGE SCALE GENOMIC DNA]</scope>
    <source>
        <strain evidence="1 2">KC13</strain>
    </source>
</reference>
<organism evidence="1 2">
    <name type="scientific">Nocardioides turkmenicus</name>
    <dbReference type="NCBI Taxonomy" id="2711220"/>
    <lineage>
        <taxon>Bacteria</taxon>
        <taxon>Bacillati</taxon>
        <taxon>Actinomycetota</taxon>
        <taxon>Actinomycetes</taxon>
        <taxon>Propionibacteriales</taxon>
        <taxon>Nocardioidaceae</taxon>
        <taxon>Nocardioides</taxon>
    </lineage>
</organism>
<dbReference type="Proteomes" id="UP000483261">
    <property type="component" value="Unassembled WGS sequence"/>
</dbReference>
<evidence type="ECO:0008006" key="3">
    <source>
        <dbReference type="Google" id="ProtNLM"/>
    </source>
</evidence>
<protein>
    <recommendedName>
        <fullName evidence="3">S9 family peptidase</fullName>
    </recommendedName>
</protein>